<dbReference type="AlphaFoldDB" id="A0A0E9V4Z6"/>
<accession>A0A0E9V4Z6</accession>
<sequence length="28" mass="3229">MWVIKTPKPCRPCPHGVSCPLCNYKRIT</sequence>
<name>A0A0E9V4Z6_ANGAN</name>
<reference evidence="1" key="2">
    <citation type="journal article" date="2015" name="Fish Shellfish Immunol.">
        <title>Early steps in the European eel (Anguilla anguilla)-Vibrio vulnificus interaction in the gills: Role of the RtxA13 toxin.</title>
        <authorList>
            <person name="Callol A."/>
            <person name="Pajuelo D."/>
            <person name="Ebbesson L."/>
            <person name="Teles M."/>
            <person name="MacKenzie S."/>
            <person name="Amaro C."/>
        </authorList>
    </citation>
    <scope>NUCLEOTIDE SEQUENCE</scope>
</reference>
<reference evidence="1" key="1">
    <citation type="submission" date="2014-11" db="EMBL/GenBank/DDBJ databases">
        <authorList>
            <person name="Amaro Gonzalez C."/>
        </authorList>
    </citation>
    <scope>NUCLEOTIDE SEQUENCE</scope>
</reference>
<organism evidence="1">
    <name type="scientific">Anguilla anguilla</name>
    <name type="common">European freshwater eel</name>
    <name type="synonym">Muraena anguilla</name>
    <dbReference type="NCBI Taxonomy" id="7936"/>
    <lineage>
        <taxon>Eukaryota</taxon>
        <taxon>Metazoa</taxon>
        <taxon>Chordata</taxon>
        <taxon>Craniata</taxon>
        <taxon>Vertebrata</taxon>
        <taxon>Euteleostomi</taxon>
        <taxon>Actinopterygii</taxon>
        <taxon>Neopterygii</taxon>
        <taxon>Teleostei</taxon>
        <taxon>Anguilliformes</taxon>
        <taxon>Anguillidae</taxon>
        <taxon>Anguilla</taxon>
    </lineage>
</organism>
<proteinExistence type="predicted"/>
<protein>
    <submittedName>
        <fullName evidence="1">Uncharacterized protein</fullName>
    </submittedName>
</protein>
<dbReference type="EMBL" id="GBXM01035378">
    <property type="protein sequence ID" value="JAH73199.1"/>
    <property type="molecule type" value="Transcribed_RNA"/>
</dbReference>
<evidence type="ECO:0000313" key="1">
    <source>
        <dbReference type="EMBL" id="JAH73199.1"/>
    </source>
</evidence>